<comment type="function">
    <text evidence="2">Repressor of jasmonate responses.</text>
</comment>
<dbReference type="InterPro" id="IPR010399">
    <property type="entry name" value="Tify_dom"/>
</dbReference>
<dbReference type="SMART" id="SM00979">
    <property type="entry name" value="TIFY"/>
    <property type="match status" value="1"/>
</dbReference>
<sequence>MAKSGAEMVELDFFLTEKEPTTKKILERGRSFRDIQHAVSKMNFEVVKSVIARSSPSVPSSPKEDQSQTYRSNSRTENKNETNSGPLTIFYNGTVMVLDASPEKAENILKLAKESYKTDGAASQSNDSKFTGSSIDQRPFLATLSSGADMPIARRKSLGRFLEKRRERMTFGSPYAHHVGNIQI</sequence>
<dbReference type="GO" id="GO:0009611">
    <property type="term" value="P:response to wounding"/>
    <property type="evidence" value="ECO:0007669"/>
    <property type="project" value="UniProtKB-UniRule"/>
</dbReference>
<dbReference type="PANTHER" id="PTHR33077:SF5">
    <property type="entry name" value="PROTEIN TIFY 9"/>
    <property type="match status" value="1"/>
</dbReference>
<dbReference type="EMBL" id="BAABME010001069">
    <property type="protein sequence ID" value="GAA0147346.1"/>
    <property type="molecule type" value="Genomic_DNA"/>
</dbReference>
<evidence type="ECO:0000259" key="4">
    <source>
        <dbReference type="PROSITE" id="PS51320"/>
    </source>
</evidence>
<comment type="subcellular location">
    <subcellularLocation>
        <location evidence="2">Nucleus</location>
    </subcellularLocation>
</comment>
<protein>
    <recommendedName>
        <fullName evidence="2">Protein TIFY</fullName>
    </recommendedName>
    <alternativeName>
        <fullName evidence="2">Jasmonate ZIM domain-containing protein</fullName>
    </alternativeName>
</protein>
<dbReference type="GO" id="GO:2000022">
    <property type="term" value="P:regulation of jasmonic acid mediated signaling pathway"/>
    <property type="evidence" value="ECO:0007669"/>
    <property type="project" value="UniProtKB-UniRule"/>
</dbReference>
<gene>
    <name evidence="5" type="ORF">LIER_07069</name>
</gene>
<comment type="domain">
    <text evidence="2">The jas domain is required for interaction with COI1.</text>
</comment>
<evidence type="ECO:0000256" key="3">
    <source>
        <dbReference type="SAM" id="MobiDB-lite"/>
    </source>
</evidence>
<evidence type="ECO:0000256" key="2">
    <source>
        <dbReference type="RuleBase" id="RU369065"/>
    </source>
</evidence>
<dbReference type="InterPro" id="IPR040390">
    <property type="entry name" value="TIFY/JAZ"/>
</dbReference>
<dbReference type="GO" id="GO:0031347">
    <property type="term" value="P:regulation of defense response"/>
    <property type="evidence" value="ECO:0007669"/>
    <property type="project" value="UniProtKB-UniRule"/>
</dbReference>
<dbReference type="InterPro" id="IPR018467">
    <property type="entry name" value="CCT_CS"/>
</dbReference>
<evidence type="ECO:0000313" key="6">
    <source>
        <dbReference type="Proteomes" id="UP001454036"/>
    </source>
</evidence>
<reference evidence="5 6" key="1">
    <citation type="submission" date="2024-01" db="EMBL/GenBank/DDBJ databases">
        <title>The complete chloroplast genome sequence of Lithospermum erythrorhizon: insights into the phylogenetic relationship among Boraginaceae species and the maternal lineages of purple gromwells.</title>
        <authorList>
            <person name="Okada T."/>
            <person name="Watanabe K."/>
        </authorList>
    </citation>
    <scope>NUCLEOTIDE SEQUENCE [LARGE SCALE GENOMIC DNA]</scope>
</reference>
<dbReference type="Pfam" id="PF09425">
    <property type="entry name" value="Jas_motif"/>
    <property type="match status" value="1"/>
</dbReference>
<keyword evidence="2" id="KW-0539">Nucleus</keyword>
<dbReference type="PANTHER" id="PTHR33077">
    <property type="entry name" value="PROTEIN TIFY 4A-RELATED-RELATED"/>
    <property type="match status" value="1"/>
</dbReference>
<name>A0AAV3P7N4_LITER</name>
<evidence type="ECO:0000256" key="1">
    <source>
        <dbReference type="ARBA" id="ARBA00008614"/>
    </source>
</evidence>
<comment type="caution">
    <text evidence="5">The sequence shown here is derived from an EMBL/GenBank/DDBJ whole genome shotgun (WGS) entry which is preliminary data.</text>
</comment>
<dbReference type="AlphaFoldDB" id="A0AAV3P7N4"/>
<feature type="region of interest" description="Disordered" evidence="3">
    <location>
        <begin position="53"/>
        <end position="85"/>
    </location>
</feature>
<keyword evidence="2" id="KW-1184">Jasmonic acid signaling pathway</keyword>
<evidence type="ECO:0000313" key="5">
    <source>
        <dbReference type="EMBL" id="GAA0147346.1"/>
    </source>
</evidence>
<dbReference type="GO" id="GO:0005634">
    <property type="term" value="C:nucleus"/>
    <property type="evidence" value="ECO:0007669"/>
    <property type="project" value="UniProtKB-SubCell"/>
</dbReference>
<feature type="domain" description="Tify" evidence="4">
    <location>
        <begin position="80"/>
        <end position="114"/>
    </location>
</feature>
<proteinExistence type="inferred from homology"/>
<dbReference type="Proteomes" id="UP001454036">
    <property type="component" value="Unassembled WGS sequence"/>
</dbReference>
<keyword evidence="6" id="KW-1185">Reference proteome</keyword>
<dbReference type="PROSITE" id="PS51320">
    <property type="entry name" value="TIFY"/>
    <property type="match status" value="1"/>
</dbReference>
<organism evidence="5 6">
    <name type="scientific">Lithospermum erythrorhizon</name>
    <name type="common">Purple gromwell</name>
    <name type="synonym">Lithospermum officinale var. erythrorhizon</name>
    <dbReference type="NCBI Taxonomy" id="34254"/>
    <lineage>
        <taxon>Eukaryota</taxon>
        <taxon>Viridiplantae</taxon>
        <taxon>Streptophyta</taxon>
        <taxon>Embryophyta</taxon>
        <taxon>Tracheophyta</taxon>
        <taxon>Spermatophyta</taxon>
        <taxon>Magnoliopsida</taxon>
        <taxon>eudicotyledons</taxon>
        <taxon>Gunneridae</taxon>
        <taxon>Pentapetalae</taxon>
        <taxon>asterids</taxon>
        <taxon>lamiids</taxon>
        <taxon>Boraginales</taxon>
        <taxon>Boraginaceae</taxon>
        <taxon>Boraginoideae</taxon>
        <taxon>Lithospermeae</taxon>
        <taxon>Lithospermum</taxon>
    </lineage>
</organism>
<accession>A0AAV3P7N4</accession>
<comment type="similarity">
    <text evidence="1 2">Belongs to the TIFY/JAZ family.</text>
</comment>
<dbReference type="Pfam" id="PF06200">
    <property type="entry name" value="tify"/>
    <property type="match status" value="1"/>
</dbReference>